<keyword evidence="5" id="KW-0998">Cell outer membrane</keyword>
<dbReference type="RefSeq" id="WP_322346280.1">
    <property type="nucleotide sequence ID" value="NZ_CP129968.2"/>
</dbReference>
<dbReference type="InterPro" id="IPR012944">
    <property type="entry name" value="SusD_RagB_dom"/>
</dbReference>
<dbReference type="Pfam" id="PF14322">
    <property type="entry name" value="SusD-like_3"/>
    <property type="match status" value="1"/>
</dbReference>
<feature type="domain" description="RagB/SusD" evidence="6">
    <location>
        <begin position="345"/>
        <end position="494"/>
    </location>
</feature>
<reference evidence="8" key="1">
    <citation type="submission" date="2023-08" db="EMBL/GenBank/DDBJ databases">
        <title>Comparative genomics and taxonomic characterization of three novel marine species of genus Marivirga.</title>
        <authorList>
            <person name="Muhammad N."/>
            <person name="Kim S.-G."/>
        </authorList>
    </citation>
    <scope>NUCLEOTIDE SEQUENCE</scope>
    <source>
        <strain evidence="8">BKB1-2</strain>
    </source>
</reference>
<evidence type="ECO:0000259" key="6">
    <source>
        <dbReference type="Pfam" id="PF07980"/>
    </source>
</evidence>
<evidence type="ECO:0000256" key="1">
    <source>
        <dbReference type="ARBA" id="ARBA00004442"/>
    </source>
</evidence>
<evidence type="ECO:0000313" key="8">
    <source>
        <dbReference type="EMBL" id="WNB17068.1"/>
    </source>
</evidence>
<dbReference type="Gene3D" id="1.25.40.390">
    <property type="match status" value="1"/>
</dbReference>
<evidence type="ECO:0000256" key="5">
    <source>
        <dbReference type="ARBA" id="ARBA00023237"/>
    </source>
</evidence>
<comment type="similarity">
    <text evidence="2">Belongs to the SusD family.</text>
</comment>
<organism evidence="8">
    <name type="scientific">Marivirga arenosa</name>
    <dbReference type="NCBI Taxonomy" id="3059076"/>
    <lineage>
        <taxon>Bacteria</taxon>
        <taxon>Pseudomonadati</taxon>
        <taxon>Bacteroidota</taxon>
        <taxon>Cytophagia</taxon>
        <taxon>Cytophagales</taxon>
        <taxon>Marivirgaceae</taxon>
        <taxon>Marivirga</taxon>
    </lineage>
</organism>
<dbReference type="InterPro" id="IPR011990">
    <property type="entry name" value="TPR-like_helical_dom_sf"/>
</dbReference>
<comment type="subcellular location">
    <subcellularLocation>
        <location evidence="1">Cell outer membrane</location>
    </subcellularLocation>
</comment>
<dbReference type="KEGG" id="marp:QYS47_32810"/>
<feature type="domain" description="SusD-like N-terminal" evidence="7">
    <location>
        <begin position="24"/>
        <end position="217"/>
    </location>
</feature>
<dbReference type="AlphaFoldDB" id="A0AA51ZUU2"/>
<proteinExistence type="inferred from homology"/>
<protein>
    <submittedName>
        <fullName evidence="8">RagB/SusD family nutrient uptake outer membrane protein</fullName>
    </submittedName>
</protein>
<name>A0AA51ZUU2_9BACT</name>
<evidence type="ECO:0000256" key="2">
    <source>
        <dbReference type="ARBA" id="ARBA00006275"/>
    </source>
</evidence>
<gene>
    <name evidence="8" type="ORF">QYS47_32810</name>
</gene>
<accession>A0AA51ZUU2</accession>
<dbReference type="InterPro" id="IPR033985">
    <property type="entry name" value="SusD-like_N"/>
</dbReference>
<keyword evidence="4" id="KW-0472">Membrane</keyword>
<evidence type="ECO:0000256" key="3">
    <source>
        <dbReference type="ARBA" id="ARBA00022729"/>
    </source>
</evidence>
<sequence length="494" mass="55252">MKNIFKIKIILGLFLIIGGCDNRLDIDPQFTQDAETFFNTEQDYQRALVGAYDLLQTSYLTQWIGEIASDNAIAGGESVNDTRGLHEIENMTHGGVNNELRSVLRYNYAGITRVNYIFENQDNIDFEGKETLLAEAYFLRAYYYFELVKYFGDVPLIVDRRIGIEEATSIDRTPASEVYAQIESDFQAAAEVLGWMRSEKGRITKGAALAMLGKAYLYQEKYDLAATALDRIINEGPYALQTFTTSEDFAALFSVAEEGNSESVFEIQYSGLEGGSYDCFVCLEGNVAVGFHGIRQYNGPIYNDGNSYNLPSQDLYNAFDPNDIRRDAAILNLDEFISQQPNAEDITYAIGGGGHTGYYNNKYIKRDTELGLPDNDLTSPVNYRVVRLADVYLMSAEAHAQNGNAGQALTYLNQIRTRVGMPTLSVSGSSLIEAIWQERRFELAGEGYRFWDLVRTGRAADEIAGFETGKNELFPIPQVEIDLSGGNWNQNPGY</sequence>
<keyword evidence="3" id="KW-0732">Signal</keyword>
<dbReference type="CDD" id="cd08977">
    <property type="entry name" value="SusD"/>
    <property type="match status" value="1"/>
</dbReference>
<evidence type="ECO:0000256" key="4">
    <source>
        <dbReference type="ARBA" id="ARBA00023136"/>
    </source>
</evidence>
<dbReference type="SUPFAM" id="SSF48452">
    <property type="entry name" value="TPR-like"/>
    <property type="match status" value="1"/>
</dbReference>
<evidence type="ECO:0000259" key="7">
    <source>
        <dbReference type="Pfam" id="PF14322"/>
    </source>
</evidence>
<dbReference type="PROSITE" id="PS51257">
    <property type="entry name" value="PROKAR_LIPOPROTEIN"/>
    <property type="match status" value="1"/>
</dbReference>
<dbReference type="Proteomes" id="UP001232019">
    <property type="component" value="Chromosome"/>
</dbReference>
<dbReference type="GO" id="GO:0009279">
    <property type="term" value="C:cell outer membrane"/>
    <property type="evidence" value="ECO:0007669"/>
    <property type="project" value="UniProtKB-SubCell"/>
</dbReference>
<dbReference type="EMBL" id="CP129968">
    <property type="protein sequence ID" value="WNB17068.1"/>
    <property type="molecule type" value="Genomic_DNA"/>
</dbReference>
<dbReference type="Pfam" id="PF07980">
    <property type="entry name" value="SusD_RagB"/>
    <property type="match status" value="1"/>
</dbReference>